<reference evidence="2 3" key="1">
    <citation type="journal article" date="2024" name="Plant Biotechnol. J.">
        <title>Dendrobium thyrsiflorum genome and its molecular insights into genes involved in important horticultural traits.</title>
        <authorList>
            <person name="Chen B."/>
            <person name="Wang J.Y."/>
            <person name="Zheng P.J."/>
            <person name="Li K.L."/>
            <person name="Liang Y.M."/>
            <person name="Chen X.F."/>
            <person name="Zhang C."/>
            <person name="Zhao X."/>
            <person name="He X."/>
            <person name="Zhang G.Q."/>
            <person name="Liu Z.J."/>
            <person name="Xu Q."/>
        </authorList>
    </citation>
    <scope>NUCLEOTIDE SEQUENCE [LARGE SCALE GENOMIC DNA]</scope>
    <source>
        <strain evidence="2">GZMU011</strain>
    </source>
</reference>
<dbReference type="Proteomes" id="UP001552299">
    <property type="component" value="Unassembled WGS sequence"/>
</dbReference>
<sequence length="172" mass="18020">MNKQSHSTRTNCQTKDTITQRASPANSSFNSPTPKEHHGLVVEGGGVRKGIEGNEGILGMEGKTGIKEGKGGKTTFGIAGMAGNGGKVVGILGIFGTGGSFGCAGFGKLVTGGIAGATASVGVLRRWRALKHLSMLRKSANIAKKIIDLEAMVVRMLIVREEKMRECYLNGF</sequence>
<dbReference type="EMBL" id="JANQDX010000003">
    <property type="protein sequence ID" value="KAL0926521.1"/>
    <property type="molecule type" value="Genomic_DNA"/>
</dbReference>
<feature type="compositionally biased region" description="Polar residues" evidence="1">
    <location>
        <begin position="1"/>
        <end position="33"/>
    </location>
</feature>
<evidence type="ECO:0000313" key="2">
    <source>
        <dbReference type="EMBL" id="KAL0926521.1"/>
    </source>
</evidence>
<dbReference type="AlphaFoldDB" id="A0ABD0VP46"/>
<protein>
    <submittedName>
        <fullName evidence="2">Uncharacterized protein</fullName>
    </submittedName>
</protein>
<evidence type="ECO:0000256" key="1">
    <source>
        <dbReference type="SAM" id="MobiDB-lite"/>
    </source>
</evidence>
<comment type="caution">
    <text evidence="2">The sequence shown here is derived from an EMBL/GenBank/DDBJ whole genome shotgun (WGS) entry which is preliminary data.</text>
</comment>
<name>A0ABD0VP46_DENTH</name>
<organism evidence="2 3">
    <name type="scientific">Dendrobium thyrsiflorum</name>
    <name type="common">Pinecone-like raceme dendrobium</name>
    <name type="synonym">Orchid</name>
    <dbReference type="NCBI Taxonomy" id="117978"/>
    <lineage>
        <taxon>Eukaryota</taxon>
        <taxon>Viridiplantae</taxon>
        <taxon>Streptophyta</taxon>
        <taxon>Embryophyta</taxon>
        <taxon>Tracheophyta</taxon>
        <taxon>Spermatophyta</taxon>
        <taxon>Magnoliopsida</taxon>
        <taxon>Liliopsida</taxon>
        <taxon>Asparagales</taxon>
        <taxon>Orchidaceae</taxon>
        <taxon>Epidendroideae</taxon>
        <taxon>Malaxideae</taxon>
        <taxon>Dendrobiinae</taxon>
        <taxon>Dendrobium</taxon>
    </lineage>
</organism>
<feature type="region of interest" description="Disordered" evidence="1">
    <location>
        <begin position="1"/>
        <end position="47"/>
    </location>
</feature>
<evidence type="ECO:0000313" key="3">
    <source>
        <dbReference type="Proteomes" id="UP001552299"/>
    </source>
</evidence>
<accession>A0ABD0VP46</accession>
<proteinExistence type="predicted"/>
<gene>
    <name evidence="2" type="ORF">M5K25_002761</name>
</gene>
<keyword evidence="3" id="KW-1185">Reference proteome</keyword>